<keyword evidence="1" id="KW-0175">Coiled coil</keyword>
<accession>A6EXK5</accession>
<reference evidence="2 3" key="1">
    <citation type="submission" date="2007-06" db="EMBL/GenBank/DDBJ databases">
        <authorList>
            <person name="Green D."/>
            <person name="Ferriera S."/>
            <person name="Johnson J."/>
            <person name="Kravitz S."/>
            <person name="Beeson K."/>
            <person name="Sutton G."/>
            <person name="Rogers Y.-H."/>
            <person name="Friedman R."/>
            <person name="Frazier M."/>
            <person name="Venter J.C."/>
        </authorList>
    </citation>
    <scope>NUCLEOTIDE SEQUENCE [LARGE SCALE GENOMIC DNA]</scope>
    <source>
        <strain evidence="2 3">DG893</strain>
    </source>
</reference>
<gene>
    <name evidence="2" type="ORF">MDG893_03000</name>
</gene>
<dbReference type="Proteomes" id="UP000005856">
    <property type="component" value="Unassembled WGS sequence"/>
</dbReference>
<evidence type="ECO:0000256" key="1">
    <source>
        <dbReference type="SAM" id="Coils"/>
    </source>
</evidence>
<sequence length="390" mass="43778">METGIAHNRKQDKLTKLSIEDVLTILRCVSELPTNVLDRRGVPKTSTIISQGKNLAHLYAHASMNRHEENVVEGYKLVEAGDPMILIELEPHEIADDLFSSEKQGLTLIRKDWINGANALFFRFETSFGAVPTWILQKGSANSDQLRSLRICLSRLHAEREVLDLVLKQIHRRRLLNPPTEEIVDMIDDYFNERTKIINRESWAGIKQSGMAAAFDATSSVIRPAIREQLIRRYEGGRLQVWKKIESFQQQRRSTRSVKVINIESGGSMIERQVNVSGTGNIVNVADYMSDVKNTVNNNISSSSASDEVISLVDELTKEIERISNQIDPVQLKKLGKNVQALSSEVASEEPDKRWYEVSIQGIVDAAKAVGDIAEPVIKVAEKLSLLLLV</sequence>
<organism evidence="2 3">
    <name type="scientific">Marinobacter algicola DG893</name>
    <dbReference type="NCBI Taxonomy" id="443152"/>
    <lineage>
        <taxon>Bacteria</taxon>
        <taxon>Pseudomonadati</taxon>
        <taxon>Pseudomonadota</taxon>
        <taxon>Gammaproteobacteria</taxon>
        <taxon>Pseudomonadales</taxon>
        <taxon>Marinobacteraceae</taxon>
        <taxon>Marinobacter</taxon>
    </lineage>
</organism>
<dbReference type="EMBL" id="ABCP01000004">
    <property type="protein sequence ID" value="EDM48893.1"/>
    <property type="molecule type" value="Genomic_DNA"/>
</dbReference>
<name>A6EXK5_9GAMM</name>
<comment type="caution">
    <text evidence="2">The sequence shown here is derived from an EMBL/GenBank/DDBJ whole genome shotgun (WGS) entry which is preliminary data.</text>
</comment>
<evidence type="ECO:0000313" key="3">
    <source>
        <dbReference type="Proteomes" id="UP000005856"/>
    </source>
</evidence>
<dbReference type="AlphaFoldDB" id="A6EXK5"/>
<feature type="coiled-coil region" evidence="1">
    <location>
        <begin position="306"/>
        <end position="333"/>
    </location>
</feature>
<keyword evidence="3" id="KW-1185">Reference proteome</keyword>
<proteinExistence type="predicted"/>
<evidence type="ECO:0000313" key="2">
    <source>
        <dbReference type="EMBL" id="EDM48893.1"/>
    </source>
</evidence>
<protein>
    <submittedName>
        <fullName evidence="2">Uncharacterized protein</fullName>
    </submittedName>
</protein>